<gene>
    <name evidence="6" type="ORF">LGLO00237_LOCUS28698</name>
</gene>
<evidence type="ECO:0000313" key="6">
    <source>
        <dbReference type="EMBL" id="CAE0676919.1"/>
    </source>
</evidence>
<dbReference type="SUPFAM" id="SSF81296">
    <property type="entry name" value="E set domains"/>
    <property type="match status" value="1"/>
</dbReference>
<keyword evidence="4" id="KW-0446">Lipid-binding</keyword>
<dbReference type="PANTHER" id="PTHR12951:SF1">
    <property type="entry name" value="PROTEIN UNC-119 HOMOLOG"/>
    <property type="match status" value="1"/>
</dbReference>
<dbReference type="PANTHER" id="PTHR12951">
    <property type="entry name" value="RETINAL PROTEIN 4"/>
    <property type="match status" value="1"/>
</dbReference>
<dbReference type="Gene3D" id="2.70.50.40">
    <property type="entry name" value="GMP phosphodiesterase, delta subunit"/>
    <property type="match status" value="1"/>
</dbReference>
<feature type="domain" description="GMP phosphodiesterase delta subunit" evidence="5">
    <location>
        <begin position="32"/>
        <end position="184"/>
    </location>
</feature>
<dbReference type="InterPro" id="IPR014756">
    <property type="entry name" value="Ig_E-set"/>
</dbReference>
<dbReference type="GO" id="GO:0008289">
    <property type="term" value="F:lipid binding"/>
    <property type="evidence" value="ECO:0007669"/>
    <property type="project" value="UniProtKB-KW"/>
</dbReference>
<protein>
    <recommendedName>
        <fullName evidence="5">GMP phosphodiesterase delta subunit domain-containing protein</fullName>
    </recommendedName>
</protein>
<dbReference type="InterPro" id="IPR051519">
    <property type="entry name" value="PDE6D_unc-119_myristoyl-bd"/>
</dbReference>
<dbReference type="AlphaFoldDB" id="A0A6V3S3I7"/>
<sequence length="189" mass="22377">MTSESKDWKKFSIDDAMKLQAPTEGFLCPLSANTYGIDFQSFTIRDHIINKIFFKVQKPKEMPKLPPDFDMDKLRMIEYKFPRSFVECKTVATSLVFKVGERPVKNFVMVERHYFKGKLIKSWEFKVDFCMPNSVNNWEAMYDLPPMKKELVDEIVSNQHPSESDSFYFVDGKLVMHNKAKYTYYDDRE</sequence>
<reference evidence="6" key="1">
    <citation type="submission" date="2021-01" db="EMBL/GenBank/DDBJ databases">
        <authorList>
            <person name="Corre E."/>
            <person name="Pelletier E."/>
            <person name="Niang G."/>
            <person name="Scheremetjew M."/>
            <person name="Finn R."/>
            <person name="Kale V."/>
            <person name="Holt S."/>
            <person name="Cochrane G."/>
            <person name="Meng A."/>
            <person name="Brown T."/>
            <person name="Cohen L."/>
        </authorList>
    </citation>
    <scope>NUCLEOTIDE SEQUENCE</scope>
    <source>
        <strain evidence="6">CCCM811</strain>
    </source>
</reference>
<evidence type="ECO:0000256" key="4">
    <source>
        <dbReference type="ARBA" id="ARBA00023121"/>
    </source>
</evidence>
<dbReference type="FunFam" id="2.70.50.40:FF:000003">
    <property type="entry name" value="UNC119 homologue, putative"/>
    <property type="match status" value="1"/>
</dbReference>
<proteinExistence type="inferred from homology"/>
<dbReference type="GO" id="GO:0005929">
    <property type="term" value="C:cilium"/>
    <property type="evidence" value="ECO:0007669"/>
    <property type="project" value="TreeGrafter"/>
</dbReference>
<keyword evidence="2" id="KW-0813">Transport</keyword>
<comment type="similarity">
    <text evidence="1">Belongs to the PDE6D/unc-119 family.</text>
</comment>
<evidence type="ECO:0000256" key="3">
    <source>
        <dbReference type="ARBA" id="ARBA00022927"/>
    </source>
</evidence>
<dbReference type="GO" id="GO:0042953">
    <property type="term" value="P:lipoprotein transport"/>
    <property type="evidence" value="ECO:0007669"/>
    <property type="project" value="TreeGrafter"/>
</dbReference>
<organism evidence="6">
    <name type="scientific">Lotharella globosa</name>
    <dbReference type="NCBI Taxonomy" id="91324"/>
    <lineage>
        <taxon>Eukaryota</taxon>
        <taxon>Sar</taxon>
        <taxon>Rhizaria</taxon>
        <taxon>Cercozoa</taxon>
        <taxon>Chlorarachniophyceae</taxon>
        <taxon>Lotharella</taxon>
    </lineage>
</organism>
<keyword evidence="3" id="KW-0653">Protein transport</keyword>
<dbReference type="InterPro" id="IPR037036">
    <property type="entry name" value="PDED_dom_sf"/>
</dbReference>
<evidence type="ECO:0000259" key="5">
    <source>
        <dbReference type="Pfam" id="PF05351"/>
    </source>
</evidence>
<dbReference type="EMBL" id="HBIV01040475">
    <property type="protein sequence ID" value="CAE0676919.1"/>
    <property type="molecule type" value="Transcribed_RNA"/>
</dbReference>
<name>A0A6V3S3I7_9EUKA</name>
<dbReference type="InterPro" id="IPR008015">
    <property type="entry name" value="PDED_dom"/>
</dbReference>
<evidence type="ECO:0000256" key="1">
    <source>
        <dbReference type="ARBA" id="ARBA00008102"/>
    </source>
</evidence>
<accession>A0A6V3S3I7</accession>
<evidence type="ECO:0000256" key="2">
    <source>
        <dbReference type="ARBA" id="ARBA00022448"/>
    </source>
</evidence>
<dbReference type="Pfam" id="PF05351">
    <property type="entry name" value="GMP_PDE_delta"/>
    <property type="match status" value="1"/>
</dbReference>
<dbReference type="GO" id="GO:0060271">
    <property type="term" value="P:cilium assembly"/>
    <property type="evidence" value="ECO:0007669"/>
    <property type="project" value="TreeGrafter"/>
</dbReference>